<dbReference type="EMBL" id="KI926038">
    <property type="protein sequence ID" value="ETW43815.1"/>
    <property type="molecule type" value="Genomic_DNA"/>
</dbReference>
<gene>
    <name evidence="2" type="ORF">PFNF135_01828</name>
</gene>
<dbReference type="AlphaFoldDB" id="W4IL25"/>
<name>W4IL25_PLAFA</name>
<accession>W4IL25</accession>
<evidence type="ECO:0000313" key="3">
    <source>
        <dbReference type="Proteomes" id="UP000019114"/>
    </source>
</evidence>
<evidence type="ECO:0000313" key="2">
    <source>
        <dbReference type="EMBL" id="ETW43815.1"/>
    </source>
</evidence>
<organism evidence="2 3">
    <name type="scientific">Plasmodium falciparum NF135/5.C10</name>
    <dbReference type="NCBI Taxonomy" id="1036726"/>
    <lineage>
        <taxon>Eukaryota</taxon>
        <taxon>Sar</taxon>
        <taxon>Alveolata</taxon>
        <taxon>Apicomplexa</taxon>
        <taxon>Aconoidasida</taxon>
        <taxon>Haemosporida</taxon>
        <taxon>Plasmodiidae</taxon>
        <taxon>Plasmodium</taxon>
        <taxon>Plasmodium (Laverania)</taxon>
    </lineage>
</organism>
<evidence type="ECO:0000256" key="1">
    <source>
        <dbReference type="SAM" id="Phobius"/>
    </source>
</evidence>
<keyword evidence="1" id="KW-0472">Membrane</keyword>
<keyword evidence="1" id="KW-1133">Transmembrane helix</keyword>
<reference evidence="2 3" key="1">
    <citation type="submission" date="2013-02" db="EMBL/GenBank/DDBJ databases">
        <title>The Genome Annotation of Plasmodium falciparum NF135/5.C10.</title>
        <authorList>
            <consortium name="The Broad Institute Genome Sequencing Platform"/>
            <consortium name="The Broad Institute Genome Sequencing Center for Infectious Disease"/>
            <person name="Neafsey D."/>
            <person name="Hoffman S."/>
            <person name="Volkman S."/>
            <person name="Rosenthal P."/>
            <person name="Walker B."/>
            <person name="Young S.K."/>
            <person name="Zeng Q."/>
            <person name="Gargeya S."/>
            <person name="Fitzgerald M."/>
            <person name="Haas B."/>
            <person name="Abouelleil A."/>
            <person name="Allen A.W."/>
            <person name="Alvarado L."/>
            <person name="Arachchi H.M."/>
            <person name="Berlin A.M."/>
            <person name="Chapman S.B."/>
            <person name="Gainer-Dewar J."/>
            <person name="Goldberg J."/>
            <person name="Griggs A."/>
            <person name="Gujja S."/>
            <person name="Hansen M."/>
            <person name="Howarth C."/>
            <person name="Imamovic A."/>
            <person name="Ireland A."/>
            <person name="Larimer J."/>
            <person name="McCowan C."/>
            <person name="Murphy C."/>
            <person name="Pearson M."/>
            <person name="Poon T.W."/>
            <person name="Priest M."/>
            <person name="Roberts A."/>
            <person name="Saif S."/>
            <person name="Shea T."/>
            <person name="Sisk P."/>
            <person name="Sykes S."/>
            <person name="Wortman J."/>
            <person name="Nusbaum C."/>
            <person name="Birren B."/>
        </authorList>
    </citation>
    <scope>NUCLEOTIDE SEQUENCE [LARGE SCALE GENOMIC DNA]</scope>
    <source>
        <strain evidence="2 3">NF135/5.C10</strain>
    </source>
</reference>
<dbReference type="Proteomes" id="UP000019114">
    <property type="component" value="Unassembled WGS sequence"/>
</dbReference>
<feature type="transmembrane region" description="Helical" evidence="1">
    <location>
        <begin position="29"/>
        <end position="50"/>
    </location>
</feature>
<protein>
    <submittedName>
        <fullName evidence="2">Uncharacterized protein</fullName>
    </submittedName>
</protein>
<keyword evidence="1" id="KW-0812">Transmembrane</keyword>
<reference evidence="2 3" key="2">
    <citation type="submission" date="2013-02" db="EMBL/GenBank/DDBJ databases">
        <title>The Genome Sequence of Plasmodium falciparum NF135/5.C10.</title>
        <authorList>
            <consortium name="The Broad Institute Genome Sequencing Platform"/>
            <consortium name="The Broad Institute Genome Sequencing Center for Infectious Disease"/>
            <person name="Neafsey D."/>
            <person name="Cheeseman I."/>
            <person name="Volkman S."/>
            <person name="Adams J."/>
            <person name="Walker B."/>
            <person name="Young S.K."/>
            <person name="Zeng Q."/>
            <person name="Gargeya S."/>
            <person name="Fitzgerald M."/>
            <person name="Haas B."/>
            <person name="Abouelleil A."/>
            <person name="Alvarado L."/>
            <person name="Arachchi H.M."/>
            <person name="Berlin A.M."/>
            <person name="Chapman S.B."/>
            <person name="Dewar J."/>
            <person name="Goldberg J."/>
            <person name="Griggs A."/>
            <person name="Gujja S."/>
            <person name="Hansen M."/>
            <person name="Howarth C."/>
            <person name="Imamovic A."/>
            <person name="Larimer J."/>
            <person name="McCowan C."/>
            <person name="Murphy C."/>
            <person name="Neiman D."/>
            <person name="Pearson M."/>
            <person name="Priest M."/>
            <person name="Roberts A."/>
            <person name="Saif S."/>
            <person name="Shea T."/>
            <person name="Sisk P."/>
            <person name="Sykes S."/>
            <person name="Wortman J."/>
            <person name="Nusbaum C."/>
            <person name="Birren B."/>
        </authorList>
    </citation>
    <scope>NUCLEOTIDE SEQUENCE [LARGE SCALE GENOMIC DNA]</scope>
    <source>
        <strain evidence="2 3">NF135/5.C10</strain>
    </source>
</reference>
<sequence>MSYIRGLYRGIHGLVVFWYNKNNNTFVNLYYYNITIYVYVKKIIFNIKIINEKKKIRKYKHIKKDNKRDKYVLHTYSLYCCIILKVHQKKNDK</sequence>
<proteinExistence type="predicted"/>